<dbReference type="GeneID" id="106055837"/>
<evidence type="ECO:0000313" key="12">
    <source>
        <dbReference type="RefSeq" id="XP_055880695.1"/>
    </source>
</evidence>
<keyword evidence="2 5" id="KW-0812">Transmembrane</keyword>
<dbReference type="RefSeq" id="XP_013067781.2">
    <property type="nucleotide sequence ID" value="XM_013212327.2"/>
</dbReference>
<dbReference type="SUPFAM" id="SSF103473">
    <property type="entry name" value="MFS general substrate transporter"/>
    <property type="match status" value="1"/>
</dbReference>
<feature type="transmembrane region" description="Helical" evidence="5">
    <location>
        <begin position="199"/>
        <end position="219"/>
    </location>
</feature>
<dbReference type="AlphaFoldDB" id="A0A9U8DZZ3"/>
<keyword evidence="6" id="KW-1185">Reference proteome</keyword>
<dbReference type="RefSeq" id="XP_013067780.2">
    <property type="nucleotide sequence ID" value="XM_013212326.2"/>
</dbReference>
<dbReference type="RefSeq" id="XP_055880695.1">
    <property type="nucleotide sequence ID" value="XM_056024720.1"/>
</dbReference>
<dbReference type="InterPro" id="IPR011701">
    <property type="entry name" value="MFS"/>
</dbReference>
<reference evidence="7 8" key="1">
    <citation type="submission" date="2025-04" db="UniProtKB">
        <authorList>
            <consortium name="RefSeq"/>
        </authorList>
    </citation>
    <scope>IDENTIFICATION</scope>
</reference>
<evidence type="ECO:0000256" key="3">
    <source>
        <dbReference type="ARBA" id="ARBA00022989"/>
    </source>
</evidence>
<gene>
    <name evidence="7 8 9 10 11 12 13" type="primary">LOC106055837</name>
</gene>
<feature type="transmembrane region" description="Helical" evidence="5">
    <location>
        <begin position="231"/>
        <end position="249"/>
    </location>
</feature>
<evidence type="ECO:0000313" key="6">
    <source>
        <dbReference type="Proteomes" id="UP001165740"/>
    </source>
</evidence>
<dbReference type="RefSeq" id="XP_055880697.1">
    <property type="nucleotide sequence ID" value="XM_056024722.1"/>
</dbReference>
<feature type="transmembrane region" description="Helical" evidence="5">
    <location>
        <begin position="431"/>
        <end position="454"/>
    </location>
</feature>
<feature type="transmembrane region" description="Helical" evidence="5">
    <location>
        <begin position="342"/>
        <end position="362"/>
    </location>
</feature>
<comment type="subcellular location">
    <subcellularLocation>
        <location evidence="1">Membrane</location>
        <topology evidence="1">Multi-pass membrane protein</topology>
    </subcellularLocation>
</comment>
<evidence type="ECO:0000256" key="1">
    <source>
        <dbReference type="ARBA" id="ARBA00004141"/>
    </source>
</evidence>
<dbReference type="RefSeq" id="XP_013067776.2">
    <property type="nucleotide sequence ID" value="XM_013212322.2"/>
</dbReference>
<keyword evidence="3 5" id="KW-1133">Transmembrane helix</keyword>
<dbReference type="RefSeq" id="XP_013067782.2">
    <property type="nucleotide sequence ID" value="XM_013212328.2"/>
</dbReference>
<dbReference type="OMA" id="METIMIS"/>
<feature type="transmembrane region" description="Helical" evidence="5">
    <location>
        <begin position="374"/>
        <end position="392"/>
    </location>
</feature>
<sequence length="515" mass="56811">MNSASLETDPLLSNSISIQPENKESKRKCVRATICLSVIVVIFFLSYIVTVIIYNPYLYDIIARDFPNFNGTSQTPCLANMSAVSFNTTGKKIQEEIFRRVATIELYLNLTNYLVAILPILILGPLTDRYGRKVSFLFALSGTMIKQVVYLVVIYKDISPYWLLLGHLCDGLGGSFGGMLTSIFSVISDISDPGKKRSMHIAFTEAIQTISASGGQMLIAQWIKVSYTQPLWYGLALAGLCLFLIIFCLPETSEKVRFIVPAQLNGTSCCSSVYQAICSCFHMVRKSVTIYMRDDTGRKRLSKRRLVIAIFTLTVAVNFSLPGVQALYLMKFPLCWSATKVNMFYGGSLVSNWVAILCLLAILQRVFNMPDRGVAIIGVISSGVACAFLSLATNDAMVYEVAVLNMCTRVIVPMLRSVVTGLVDHTEQGAVYAGMGCIETIAASVFSLAANRIFYATLSVWAGLIFAVFSGIMFCALVLLIILNVLMSRATSLRRTCRTVNRELINPDLDSDPSW</sequence>
<dbReference type="Proteomes" id="UP001165740">
    <property type="component" value="Chromosome 3"/>
</dbReference>
<dbReference type="PANTHER" id="PTHR23507:SF1">
    <property type="entry name" value="FI18259P1-RELATED"/>
    <property type="match status" value="1"/>
</dbReference>
<evidence type="ECO:0000313" key="10">
    <source>
        <dbReference type="RefSeq" id="XP_013067781.2"/>
    </source>
</evidence>
<dbReference type="OrthoDB" id="419734at2759"/>
<dbReference type="KEGG" id="bgt:106055837"/>
<organism evidence="6 11">
    <name type="scientific">Biomphalaria glabrata</name>
    <name type="common">Bloodfluke planorb</name>
    <name type="synonym">Freshwater snail</name>
    <dbReference type="NCBI Taxonomy" id="6526"/>
    <lineage>
        <taxon>Eukaryota</taxon>
        <taxon>Metazoa</taxon>
        <taxon>Spiralia</taxon>
        <taxon>Lophotrochozoa</taxon>
        <taxon>Mollusca</taxon>
        <taxon>Gastropoda</taxon>
        <taxon>Heterobranchia</taxon>
        <taxon>Euthyneura</taxon>
        <taxon>Panpulmonata</taxon>
        <taxon>Hygrophila</taxon>
        <taxon>Lymnaeoidea</taxon>
        <taxon>Planorbidae</taxon>
        <taxon>Biomphalaria</taxon>
    </lineage>
</organism>
<evidence type="ECO:0000313" key="11">
    <source>
        <dbReference type="RefSeq" id="XP_013067782.2"/>
    </source>
</evidence>
<dbReference type="PANTHER" id="PTHR23507">
    <property type="entry name" value="ZGC:174356"/>
    <property type="match status" value="1"/>
</dbReference>
<feature type="transmembrane region" description="Helical" evidence="5">
    <location>
        <begin position="136"/>
        <end position="155"/>
    </location>
</feature>
<evidence type="ECO:0000256" key="5">
    <source>
        <dbReference type="SAM" id="Phobius"/>
    </source>
</evidence>
<dbReference type="GO" id="GO:0016020">
    <property type="term" value="C:membrane"/>
    <property type="evidence" value="ECO:0007669"/>
    <property type="project" value="UniProtKB-SubCell"/>
</dbReference>
<dbReference type="InterPro" id="IPR036259">
    <property type="entry name" value="MFS_trans_sf"/>
</dbReference>
<feature type="transmembrane region" description="Helical" evidence="5">
    <location>
        <begin position="398"/>
        <end position="419"/>
    </location>
</feature>
<evidence type="ECO:0000313" key="9">
    <source>
        <dbReference type="RefSeq" id="XP_013067780.2"/>
    </source>
</evidence>
<feature type="transmembrane region" description="Helical" evidence="5">
    <location>
        <begin position="161"/>
        <end position="187"/>
    </location>
</feature>
<dbReference type="Pfam" id="PF07690">
    <property type="entry name" value="MFS_1"/>
    <property type="match status" value="1"/>
</dbReference>
<dbReference type="RefSeq" id="XP_013067778.2">
    <property type="nucleotide sequence ID" value="XM_013212324.2"/>
</dbReference>
<name>A0A9U8DZZ3_BIOGL</name>
<proteinExistence type="predicted"/>
<feature type="transmembrane region" description="Helical" evidence="5">
    <location>
        <begin position="306"/>
        <end position="330"/>
    </location>
</feature>
<evidence type="ECO:0000313" key="8">
    <source>
        <dbReference type="RefSeq" id="XP_013067778.2"/>
    </source>
</evidence>
<evidence type="ECO:0000313" key="13">
    <source>
        <dbReference type="RefSeq" id="XP_055880697.1"/>
    </source>
</evidence>
<feature type="transmembrane region" description="Helical" evidence="5">
    <location>
        <begin position="32"/>
        <end position="54"/>
    </location>
</feature>
<evidence type="ECO:0000256" key="2">
    <source>
        <dbReference type="ARBA" id="ARBA00022692"/>
    </source>
</evidence>
<dbReference type="GO" id="GO:0022857">
    <property type="term" value="F:transmembrane transporter activity"/>
    <property type="evidence" value="ECO:0007669"/>
    <property type="project" value="InterPro"/>
</dbReference>
<keyword evidence="4 5" id="KW-0472">Membrane</keyword>
<protein>
    <submittedName>
        <fullName evidence="7 8">Proton-coupled folate transporter-like</fullName>
    </submittedName>
</protein>
<accession>A0A9U8DZZ3</accession>
<feature type="transmembrane region" description="Helical" evidence="5">
    <location>
        <begin position="106"/>
        <end position="124"/>
    </location>
</feature>
<evidence type="ECO:0000313" key="7">
    <source>
        <dbReference type="RefSeq" id="XP_013067776.2"/>
    </source>
</evidence>
<feature type="transmembrane region" description="Helical" evidence="5">
    <location>
        <begin position="460"/>
        <end position="486"/>
    </location>
</feature>
<evidence type="ECO:0000256" key="4">
    <source>
        <dbReference type="ARBA" id="ARBA00023136"/>
    </source>
</evidence>
<dbReference type="Gene3D" id="1.20.1250.20">
    <property type="entry name" value="MFS general substrate transporter like domains"/>
    <property type="match status" value="1"/>
</dbReference>